<dbReference type="Proteomes" id="UP000254101">
    <property type="component" value="Unassembled WGS sequence"/>
</dbReference>
<evidence type="ECO:0000313" key="10">
    <source>
        <dbReference type="Proteomes" id="UP000254101"/>
    </source>
</evidence>
<dbReference type="GO" id="GO:0046872">
    <property type="term" value="F:metal ion binding"/>
    <property type="evidence" value="ECO:0007669"/>
    <property type="project" value="UniProtKB-KW"/>
</dbReference>
<evidence type="ECO:0000256" key="1">
    <source>
        <dbReference type="ARBA" id="ARBA00001947"/>
    </source>
</evidence>
<dbReference type="SUPFAM" id="SSF48452">
    <property type="entry name" value="TPR-like"/>
    <property type="match status" value="1"/>
</dbReference>
<keyword evidence="3" id="KW-0479">Metal-binding</keyword>
<dbReference type="RefSeq" id="WP_115491051.1">
    <property type="nucleotide sequence ID" value="NZ_JACHWW010000001.1"/>
</dbReference>
<evidence type="ECO:0000256" key="3">
    <source>
        <dbReference type="ARBA" id="ARBA00022723"/>
    </source>
</evidence>
<dbReference type="Gene3D" id="3.30.2010.10">
    <property type="entry name" value="Metalloproteases ('zincins'), catalytic domain"/>
    <property type="match status" value="1"/>
</dbReference>
<protein>
    <submittedName>
        <fullName evidence="9">Peptidase M48</fullName>
    </submittedName>
</protein>
<dbReference type="Pfam" id="PF13432">
    <property type="entry name" value="TPR_16"/>
    <property type="match status" value="2"/>
</dbReference>
<dbReference type="AlphaFoldDB" id="A0A395LJI2"/>
<dbReference type="InterPro" id="IPR001915">
    <property type="entry name" value="Peptidase_M48"/>
</dbReference>
<dbReference type="PANTHER" id="PTHR22726">
    <property type="entry name" value="METALLOENDOPEPTIDASE OMA1"/>
    <property type="match status" value="1"/>
</dbReference>
<feature type="domain" description="Peptidase M48" evidence="8">
    <location>
        <begin position="34"/>
        <end position="223"/>
    </location>
</feature>
<feature type="signal peptide" evidence="7">
    <location>
        <begin position="1"/>
        <end position="23"/>
    </location>
</feature>
<dbReference type="EMBL" id="QRBB01000001">
    <property type="protein sequence ID" value="RDS76829.1"/>
    <property type="molecule type" value="Genomic_DNA"/>
</dbReference>
<dbReference type="Gene3D" id="1.25.40.10">
    <property type="entry name" value="Tetratricopeptide repeat domain"/>
    <property type="match status" value="1"/>
</dbReference>
<dbReference type="OrthoDB" id="9814887at2"/>
<evidence type="ECO:0000256" key="2">
    <source>
        <dbReference type="ARBA" id="ARBA00022670"/>
    </source>
</evidence>
<dbReference type="GO" id="GO:0004222">
    <property type="term" value="F:metalloendopeptidase activity"/>
    <property type="evidence" value="ECO:0007669"/>
    <property type="project" value="InterPro"/>
</dbReference>
<dbReference type="PANTHER" id="PTHR22726:SF1">
    <property type="entry name" value="METALLOENDOPEPTIDASE OMA1, MITOCHONDRIAL"/>
    <property type="match status" value="1"/>
</dbReference>
<evidence type="ECO:0000256" key="6">
    <source>
        <dbReference type="ARBA" id="ARBA00023049"/>
    </source>
</evidence>
<dbReference type="InterPro" id="IPR011990">
    <property type="entry name" value="TPR-like_helical_dom_sf"/>
</dbReference>
<evidence type="ECO:0000256" key="7">
    <source>
        <dbReference type="SAM" id="SignalP"/>
    </source>
</evidence>
<reference evidence="9 10" key="1">
    <citation type="submission" date="2018-07" db="EMBL/GenBank/DDBJ databases">
        <title>Erythrobacter nanhaiensis sp. nov., a novel member of the genus Erythrobacter isolated from the South China Sea.</title>
        <authorList>
            <person name="Chen X."/>
            <person name="Liu J."/>
        </authorList>
    </citation>
    <scope>NUCLEOTIDE SEQUENCE [LARGE SCALE GENOMIC DNA]</scope>
    <source>
        <strain evidence="9 10">S-5</strain>
    </source>
</reference>
<organism evidence="9 10">
    <name type="scientific">Alteriqipengyuania lutimaris</name>
    <dbReference type="NCBI Taxonomy" id="1538146"/>
    <lineage>
        <taxon>Bacteria</taxon>
        <taxon>Pseudomonadati</taxon>
        <taxon>Pseudomonadota</taxon>
        <taxon>Alphaproteobacteria</taxon>
        <taxon>Sphingomonadales</taxon>
        <taxon>Erythrobacteraceae</taxon>
        <taxon>Alteriqipengyuania</taxon>
    </lineage>
</organism>
<keyword evidence="7" id="KW-0732">Signal</keyword>
<keyword evidence="4" id="KW-0378">Hydrolase</keyword>
<comment type="cofactor">
    <cofactor evidence="1">
        <name>Zn(2+)</name>
        <dbReference type="ChEBI" id="CHEBI:29105"/>
    </cofactor>
</comment>
<gene>
    <name evidence="9" type="ORF">DL238_03870</name>
</gene>
<comment type="caution">
    <text evidence="9">The sequence shown here is derived from an EMBL/GenBank/DDBJ whole genome shotgun (WGS) entry which is preliminary data.</text>
</comment>
<dbReference type="GO" id="GO:0016020">
    <property type="term" value="C:membrane"/>
    <property type="evidence" value="ECO:0007669"/>
    <property type="project" value="TreeGrafter"/>
</dbReference>
<keyword evidence="2" id="KW-0645">Protease</keyword>
<sequence length="451" mass="48647">MAFLSRLLACLLALALTVQPAMAQSVLRDAETEALLNDMAAPLAEAAGLRPGNVEVVLVNDPSINAFVAGGQVVYIHTGLINAADSANEVQGVIAHELGHITGGHVISSGDGMRSAQTISILSLLIGIAAAAAGAGDAAIGAMMAGQRAAMGKYLAFSRVQESAADAAGAEYLSKAGVTGKGSLEFFGKLLNQEYRYSRSQSDEAGFNRTHPLSGDRIARLREVYQRDAAWDTPPDPELQVRFERARAKLFGYLSETDRTLRTYPRSDTSVPARYARAYAYHKDAQIDAALDEADALLAANPDNPYFLELRGQILLESGRPDEALPDLRRATELTFNQPLIASMFGHALIATENSDNFEEAEQVLRAAVAKDRLNPFAWYQLGVVYAERGDMPRAHLASAERQVMTRDYLAALRSAQLAESALPVGSADWLRAQDVRMQAQAALERAREDS</sequence>
<evidence type="ECO:0000256" key="5">
    <source>
        <dbReference type="ARBA" id="ARBA00022833"/>
    </source>
</evidence>
<feature type="chain" id="PRO_5017189330" evidence="7">
    <location>
        <begin position="24"/>
        <end position="451"/>
    </location>
</feature>
<keyword evidence="6" id="KW-0482">Metalloprotease</keyword>
<evidence type="ECO:0000313" key="9">
    <source>
        <dbReference type="EMBL" id="RDS76829.1"/>
    </source>
</evidence>
<dbReference type="GO" id="GO:0051603">
    <property type="term" value="P:proteolysis involved in protein catabolic process"/>
    <property type="evidence" value="ECO:0007669"/>
    <property type="project" value="TreeGrafter"/>
</dbReference>
<proteinExistence type="predicted"/>
<keyword evidence="5" id="KW-0862">Zinc</keyword>
<accession>A0A395LJI2</accession>
<dbReference type="CDD" id="cd07324">
    <property type="entry name" value="M48C_Oma1-like"/>
    <property type="match status" value="1"/>
</dbReference>
<keyword evidence="10" id="KW-1185">Reference proteome</keyword>
<evidence type="ECO:0000256" key="4">
    <source>
        <dbReference type="ARBA" id="ARBA00022801"/>
    </source>
</evidence>
<name>A0A395LJI2_9SPHN</name>
<dbReference type="Pfam" id="PF01435">
    <property type="entry name" value="Peptidase_M48"/>
    <property type="match status" value="1"/>
</dbReference>
<evidence type="ECO:0000259" key="8">
    <source>
        <dbReference type="Pfam" id="PF01435"/>
    </source>
</evidence>
<dbReference type="InterPro" id="IPR051156">
    <property type="entry name" value="Mito/Outer_Membr_Metalloprot"/>
</dbReference>